<keyword evidence="1" id="KW-0472">Membrane</keyword>
<reference evidence="3" key="1">
    <citation type="submission" date="2023-07" db="EMBL/GenBank/DDBJ databases">
        <title>30 novel species of actinomycetes from the DSMZ collection.</title>
        <authorList>
            <person name="Nouioui I."/>
        </authorList>
    </citation>
    <scope>NUCLEOTIDE SEQUENCE [LARGE SCALE GENOMIC DNA]</scope>
    <source>
        <strain evidence="3">DSM 44938</strain>
    </source>
</reference>
<dbReference type="Proteomes" id="UP001183246">
    <property type="component" value="Unassembled WGS sequence"/>
</dbReference>
<sequence length="70" mass="7465">MSRLLSSWRHRVAERLHGRYSDRGAGFVEYAGLLLLIAAVVGAVMALDLHEAISDAIGDAVADVLGSSEE</sequence>
<protein>
    <recommendedName>
        <fullName evidence="4">Integral membrane protein</fullName>
    </recommendedName>
</protein>
<evidence type="ECO:0008006" key="4">
    <source>
        <dbReference type="Google" id="ProtNLM"/>
    </source>
</evidence>
<keyword evidence="3" id="KW-1185">Reference proteome</keyword>
<name>A0ABU2MLL4_9ACTN</name>
<keyword evidence="1" id="KW-1133">Transmembrane helix</keyword>
<gene>
    <name evidence="2" type="ORF">RM590_07005</name>
</gene>
<accession>A0ABU2MLL4</accession>
<comment type="caution">
    <text evidence="2">The sequence shown here is derived from an EMBL/GenBank/DDBJ whole genome shotgun (WGS) entry which is preliminary data.</text>
</comment>
<dbReference type="RefSeq" id="WP_311703509.1">
    <property type="nucleotide sequence ID" value="NZ_JAVREL010000003.1"/>
</dbReference>
<evidence type="ECO:0000256" key="1">
    <source>
        <dbReference type="SAM" id="Phobius"/>
    </source>
</evidence>
<proteinExistence type="predicted"/>
<keyword evidence="1" id="KW-0812">Transmembrane</keyword>
<organism evidence="2 3">
    <name type="scientific">Streptomyces litchfieldiae</name>
    <dbReference type="NCBI Taxonomy" id="3075543"/>
    <lineage>
        <taxon>Bacteria</taxon>
        <taxon>Bacillati</taxon>
        <taxon>Actinomycetota</taxon>
        <taxon>Actinomycetes</taxon>
        <taxon>Kitasatosporales</taxon>
        <taxon>Streptomycetaceae</taxon>
        <taxon>Streptomyces</taxon>
    </lineage>
</organism>
<feature type="transmembrane region" description="Helical" evidence="1">
    <location>
        <begin position="27"/>
        <end position="47"/>
    </location>
</feature>
<dbReference type="EMBL" id="JAVREL010000003">
    <property type="protein sequence ID" value="MDT0342375.1"/>
    <property type="molecule type" value="Genomic_DNA"/>
</dbReference>
<evidence type="ECO:0000313" key="2">
    <source>
        <dbReference type="EMBL" id="MDT0342375.1"/>
    </source>
</evidence>
<evidence type="ECO:0000313" key="3">
    <source>
        <dbReference type="Proteomes" id="UP001183246"/>
    </source>
</evidence>